<keyword evidence="4" id="KW-1185">Reference proteome</keyword>
<reference evidence="3" key="2">
    <citation type="submission" date="2023-06" db="EMBL/GenBank/DDBJ databases">
        <authorList>
            <person name="Ma L."/>
            <person name="Liu K.-W."/>
            <person name="Li Z."/>
            <person name="Hsiao Y.-Y."/>
            <person name="Qi Y."/>
            <person name="Fu T."/>
            <person name="Tang G."/>
            <person name="Zhang D."/>
            <person name="Sun W.-H."/>
            <person name="Liu D.-K."/>
            <person name="Li Y."/>
            <person name="Chen G.-Z."/>
            <person name="Liu X.-D."/>
            <person name="Liao X.-Y."/>
            <person name="Jiang Y.-T."/>
            <person name="Yu X."/>
            <person name="Hao Y."/>
            <person name="Huang J."/>
            <person name="Zhao X.-W."/>
            <person name="Ke S."/>
            <person name="Chen Y.-Y."/>
            <person name="Wu W.-L."/>
            <person name="Hsu J.-L."/>
            <person name="Lin Y.-F."/>
            <person name="Huang M.-D."/>
            <person name="Li C.-Y."/>
            <person name="Huang L."/>
            <person name="Wang Z.-W."/>
            <person name="Zhao X."/>
            <person name="Zhong W.-Y."/>
            <person name="Peng D.-H."/>
            <person name="Ahmad S."/>
            <person name="Lan S."/>
            <person name="Zhang J.-S."/>
            <person name="Tsai W.-C."/>
            <person name="Van De Peer Y."/>
            <person name="Liu Z.-J."/>
        </authorList>
    </citation>
    <scope>NUCLEOTIDE SEQUENCE</scope>
    <source>
        <strain evidence="3">SCP</strain>
        <tissue evidence="3">Leaves</tissue>
    </source>
</reference>
<organism evidence="3 4">
    <name type="scientific">Acorus gramineus</name>
    <name type="common">Dwarf sweet flag</name>
    <dbReference type="NCBI Taxonomy" id="55184"/>
    <lineage>
        <taxon>Eukaryota</taxon>
        <taxon>Viridiplantae</taxon>
        <taxon>Streptophyta</taxon>
        <taxon>Embryophyta</taxon>
        <taxon>Tracheophyta</taxon>
        <taxon>Spermatophyta</taxon>
        <taxon>Magnoliopsida</taxon>
        <taxon>Liliopsida</taxon>
        <taxon>Acoraceae</taxon>
        <taxon>Acorus</taxon>
    </lineage>
</organism>
<evidence type="ECO:0000259" key="2">
    <source>
        <dbReference type="Pfam" id="PF03732"/>
    </source>
</evidence>
<reference evidence="3" key="1">
    <citation type="journal article" date="2023" name="Nat. Commun.">
        <title>Diploid and tetraploid genomes of Acorus and the evolution of monocots.</title>
        <authorList>
            <person name="Ma L."/>
            <person name="Liu K.W."/>
            <person name="Li Z."/>
            <person name="Hsiao Y.Y."/>
            <person name="Qi Y."/>
            <person name="Fu T."/>
            <person name="Tang G.D."/>
            <person name="Zhang D."/>
            <person name="Sun W.H."/>
            <person name="Liu D.K."/>
            <person name="Li Y."/>
            <person name="Chen G.Z."/>
            <person name="Liu X.D."/>
            <person name="Liao X.Y."/>
            <person name="Jiang Y.T."/>
            <person name="Yu X."/>
            <person name="Hao Y."/>
            <person name="Huang J."/>
            <person name="Zhao X.W."/>
            <person name="Ke S."/>
            <person name="Chen Y.Y."/>
            <person name="Wu W.L."/>
            <person name="Hsu J.L."/>
            <person name="Lin Y.F."/>
            <person name="Huang M.D."/>
            <person name="Li C.Y."/>
            <person name="Huang L."/>
            <person name="Wang Z.W."/>
            <person name="Zhao X."/>
            <person name="Zhong W.Y."/>
            <person name="Peng D.H."/>
            <person name="Ahmad S."/>
            <person name="Lan S."/>
            <person name="Zhang J.S."/>
            <person name="Tsai W.C."/>
            <person name="Van de Peer Y."/>
            <person name="Liu Z.J."/>
        </authorList>
    </citation>
    <scope>NUCLEOTIDE SEQUENCE</scope>
    <source>
        <strain evidence="3">SCP</strain>
    </source>
</reference>
<dbReference type="PANTHER" id="PTHR35046:SF18">
    <property type="entry name" value="RNA-DIRECTED DNA POLYMERASE"/>
    <property type="match status" value="1"/>
</dbReference>
<name>A0AAV9BKN1_ACOGR</name>
<feature type="region of interest" description="Disordered" evidence="1">
    <location>
        <begin position="1"/>
        <end position="36"/>
    </location>
</feature>
<evidence type="ECO:0000256" key="1">
    <source>
        <dbReference type="SAM" id="MobiDB-lite"/>
    </source>
</evidence>
<comment type="caution">
    <text evidence="3">The sequence shown here is derived from an EMBL/GenBank/DDBJ whole genome shotgun (WGS) entry which is preliminary data.</text>
</comment>
<dbReference type="PANTHER" id="PTHR35046">
    <property type="entry name" value="ZINC KNUCKLE (CCHC-TYPE) FAMILY PROTEIN"/>
    <property type="match status" value="1"/>
</dbReference>
<sequence length="218" mass="25995">MERVTVGQDRERPVVNETVPWRTQNPRVPRHDEDDFSEQELEEFLNSRHARGVYEQPQAADRTRDFWVKVDLPEFNGQLHIEDFLNWLTAVERFFDYREVPHAKKTKLVAIKLKGGASAWWEQLQLSRTRMGKRPIQTWYRMKHLLRQRFLPVDYDQILFQLLEQNCCQGNRAVRDYTKEFYRLLSCNDIVETEAQRVACCISGLKPMIYDLVSLHPI</sequence>
<evidence type="ECO:0000313" key="3">
    <source>
        <dbReference type="EMBL" id="KAK1277185.1"/>
    </source>
</evidence>
<dbReference type="Proteomes" id="UP001179952">
    <property type="component" value="Unassembled WGS sequence"/>
</dbReference>
<proteinExistence type="predicted"/>
<evidence type="ECO:0000313" key="4">
    <source>
        <dbReference type="Proteomes" id="UP001179952"/>
    </source>
</evidence>
<dbReference type="EMBL" id="JAUJYN010000002">
    <property type="protein sequence ID" value="KAK1277185.1"/>
    <property type="molecule type" value="Genomic_DNA"/>
</dbReference>
<protein>
    <recommendedName>
        <fullName evidence="2">Retrotransposon gag domain-containing protein</fullName>
    </recommendedName>
</protein>
<dbReference type="InterPro" id="IPR005162">
    <property type="entry name" value="Retrotrans_gag_dom"/>
</dbReference>
<dbReference type="AlphaFoldDB" id="A0AAV9BKN1"/>
<feature type="domain" description="Retrotransposon gag" evidence="2">
    <location>
        <begin position="107"/>
        <end position="207"/>
    </location>
</feature>
<gene>
    <name evidence="3" type="ORF">QJS04_geneDACA021326</name>
</gene>
<accession>A0AAV9BKN1</accession>
<feature type="compositionally biased region" description="Basic and acidic residues" evidence="1">
    <location>
        <begin position="1"/>
        <end position="14"/>
    </location>
</feature>
<dbReference type="Pfam" id="PF03732">
    <property type="entry name" value="Retrotrans_gag"/>
    <property type="match status" value="1"/>
</dbReference>